<protein>
    <recommendedName>
        <fullName evidence="3">Phytanoyl-CoA dioxygenase (PhyH)</fullName>
    </recommendedName>
</protein>
<proteinExistence type="predicted"/>
<accession>A0AAE3HY04</accession>
<dbReference type="EMBL" id="LKAJ02000001">
    <property type="protein sequence ID" value="MCS5712328.1"/>
    <property type="molecule type" value="Genomic_DNA"/>
</dbReference>
<evidence type="ECO:0000313" key="1">
    <source>
        <dbReference type="EMBL" id="MCS5712328.1"/>
    </source>
</evidence>
<dbReference type="SUPFAM" id="SSF51197">
    <property type="entry name" value="Clavaminate synthase-like"/>
    <property type="match status" value="1"/>
</dbReference>
<dbReference type="RefSeq" id="WP_139016632.1">
    <property type="nucleotide sequence ID" value="NZ_LKAJ02000001.1"/>
</dbReference>
<dbReference type="Proteomes" id="UP000051497">
    <property type="component" value="Unassembled WGS sequence"/>
</dbReference>
<name>A0AAE3HY04_9GAMM</name>
<evidence type="ECO:0000313" key="2">
    <source>
        <dbReference type="Proteomes" id="UP000051497"/>
    </source>
</evidence>
<reference evidence="1" key="1">
    <citation type="journal article" date="2016" name="Genome Announc.">
        <title>Draft Genome Sequences of Two Novel Amoeba-Resistant Intranuclear Bacteria, 'Candidatus Berkiella cookevillensis' and 'Candidatus Berkiella aquae'.</title>
        <authorList>
            <person name="Mehari Y.T."/>
            <person name="Arivett B.A."/>
            <person name="Farone A.L."/>
            <person name="Gunderson J.H."/>
            <person name="Farone M.B."/>
        </authorList>
    </citation>
    <scope>NUCLEOTIDE SEQUENCE</scope>
    <source>
        <strain evidence="1">HT99</strain>
    </source>
</reference>
<reference evidence="1" key="2">
    <citation type="submission" date="2021-06" db="EMBL/GenBank/DDBJ databases">
        <title>Genomic Description and Analysis of Intracellular Bacteria, Candidatus Berkiella cookevillensis and Candidatus Berkiella aquae.</title>
        <authorList>
            <person name="Kidane D.T."/>
            <person name="Mehari Y.T."/>
            <person name="Rice F.C."/>
            <person name="Arivett B.A."/>
            <person name="Farone A.L."/>
            <person name="Berk S.G."/>
            <person name="Farone M.B."/>
        </authorList>
    </citation>
    <scope>NUCLEOTIDE SEQUENCE</scope>
    <source>
        <strain evidence="1">HT99</strain>
    </source>
</reference>
<organism evidence="1 2">
    <name type="scientific">Candidatus Berkiella aquae</name>
    <dbReference type="NCBI Taxonomy" id="295108"/>
    <lineage>
        <taxon>Bacteria</taxon>
        <taxon>Pseudomonadati</taxon>
        <taxon>Pseudomonadota</taxon>
        <taxon>Gammaproteobacteria</taxon>
        <taxon>Candidatus Berkiellales</taxon>
        <taxon>Candidatus Berkiellaceae</taxon>
        <taxon>Candidatus Berkiella</taxon>
    </lineage>
</organism>
<evidence type="ECO:0008006" key="3">
    <source>
        <dbReference type="Google" id="ProtNLM"/>
    </source>
</evidence>
<dbReference type="Gene3D" id="2.60.120.620">
    <property type="entry name" value="q2cbj1_9rhob like domain"/>
    <property type="match status" value="1"/>
</dbReference>
<comment type="caution">
    <text evidence="1">The sequence shown here is derived from an EMBL/GenBank/DDBJ whole genome shotgun (WGS) entry which is preliminary data.</text>
</comment>
<sequence>MMKNTMLYKGLRLAKRKSRNYLADQGILNRKFHHFFAKYDPLVNVAKRKAIYEALLSTVPQNLIKIVDELEQKGYAFLNFADLGIQETEVLSYCTQLMQTFQQRAATTPEYLNTLEQGIYAGKTISYRIYQKEQAHDPLAALALHDNLIKIATLYIKYLPLIEETSFVYNPVHEGQQFGSQLWHCDSQQERILKLFFSPMEITRDNGPFEFYPPTLSTTRFYQNLPEGMTDAQIEAAGLDLNCAIPFLAKPSQCILVDTVRCLHRGGMTKKPRFTNTISYSSPLYSFSRKQYRQTGTYRFSFETFKAENEQLLKQYQMHLSS</sequence>
<gene>
    <name evidence="1" type="ORF">HT99x_012875</name>
</gene>
<keyword evidence="2" id="KW-1185">Reference proteome</keyword>
<dbReference type="AlphaFoldDB" id="A0AAE3HY04"/>